<feature type="region of interest" description="Disordered" evidence="2">
    <location>
        <begin position="163"/>
        <end position="186"/>
    </location>
</feature>
<dbReference type="PROSITE" id="PS50966">
    <property type="entry name" value="ZF_SWIM"/>
    <property type="match status" value="1"/>
</dbReference>
<dbReference type="GO" id="GO:0008270">
    <property type="term" value="F:zinc ion binding"/>
    <property type="evidence" value="ECO:0007669"/>
    <property type="project" value="UniProtKB-KW"/>
</dbReference>
<reference evidence="4 5" key="1">
    <citation type="journal article" date="2003" name="Proc. Natl. Acad. Sci. U.S.A.">
        <title>Complete genome sequence of the marine planctomycete Pirellula sp. strain 1.</title>
        <authorList>
            <person name="Gloeckner F.O."/>
            <person name="Kube M."/>
            <person name="Bauer M."/>
            <person name="Teeling H."/>
            <person name="Lombardot T."/>
            <person name="Ludwig W."/>
            <person name="Gade D."/>
            <person name="Beck A."/>
            <person name="Borzym K."/>
            <person name="Heitmann K."/>
            <person name="Rabus R."/>
            <person name="Schlesner H."/>
            <person name="Amann R."/>
            <person name="Reinhardt R."/>
        </authorList>
    </citation>
    <scope>NUCLEOTIDE SEQUENCE [LARGE SCALE GENOMIC DNA]</scope>
    <source>
        <strain evidence="5">DSM 10527 / NCIMB 13988 / SH1</strain>
    </source>
</reference>
<feature type="compositionally biased region" description="Basic and acidic residues" evidence="2">
    <location>
        <begin position="163"/>
        <end position="173"/>
    </location>
</feature>
<dbReference type="eggNOG" id="ENOG502ZAPJ">
    <property type="taxonomic scope" value="Bacteria"/>
</dbReference>
<evidence type="ECO:0000313" key="5">
    <source>
        <dbReference type="Proteomes" id="UP000001025"/>
    </source>
</evidence>
<dbReference type="OrthoDB" id="246789at2"/>
<dbReference type="Proteomes" id="UP000001025">
    <property type="component" value="Chromosome"/>
</dbReference>
<keyword evidence="1" id="KW-0863">Zinc-finger</keyword>
<evidence type="ECO:0000256" key="1">
    <source>
        <dbReference type="PROSITE-ProRule" id="PRU00325"/>
    </source>
</evidence>
<dbReference type="InterPro" id="IPR007527">
    <property type="entry name" value="Znf_SWIM"/>
</dbReference>
<dbReference type="KEGG" id="rba:RB4716"/>
<feature type="region of interest" description="Disordered" evidence="2">
    <location>
        <begin position="15"/>
        <end position="62"/>
    </location>
</feature>
<dbReference type="EnsemblBacteria" id="CAD73951">
    <property type="protein sequence ID" value="CAD73951"/>
    <property type="gene ID" value="RB4716"/>
</dbReference>
<gene>
    <name evidence="4" type="ordered locus">RB4716</name>
</gene>
<protein>
    <recommendedName>
        <fullName evidence="3">SWIM-type domain-containing protein</fullName>
    </recommendedName>
</protein>
<keyword evidence="1" id="KW-0479">Metal-binding</keyword>
<evidence type="ECO:0000256" key="2">
    <source>
        <dbReference type="SAM" id="MobiDB-lite"/>
    </source>
</evidence>
<proteinExistence type="predicted"/>
<dbReference type="PATRIC" id="fig|243090.15.peg.2219"/>
<dbReference type="STRING" id="243090.RB4716"/>
<evidence type="ECO:0000313" key="4">
    <source>
        <dbReference type="EMBL" id="CAD73951.1"/>
    </source>
</evidence>
<sequence>MPWLGIARRLRSGTIPSRLRGDDGGCGHAGCSRQSRKIGPLGRRPNPRHPTSNQPVRWSGRNRVNPELPSIAAELLAEIIEAAPGRVRKRLDRNPAAASNWQWEQANGGWTISAGDETVQLHLGDQQTVLNSEMVSCSCLLSPKCFHLLAVVTSLTIADEAEPKTDLKTDHDAPSQPGSDGDDVEITDGIRGAAQQSLQAIDSLLVSGARASGLIIQSTLLRAAHQSRAEGLVNLSASLIRMAEGIQRLRAGDEHADCDQLCRDTTTAIEAAHGLIRADSVPKSQLGYARRPFSPNALKRLTGVVAEPILTLSGYAGVVTHLIGDDGDIYQVVETRPGDANLINQAYRGGIDLGETTASAQVISRSRIDVQNLTSSPDGRLGKGGKTRWAIQPVQESHAADLSTLHCHWTKDIREQISRVFDATATPEQPLPRDRNLVCVQGTIVAAKGAGVLFQPVDCNATLTLGIAMDNAAVMYRQNLQMLARCPGLSIEIFARLRLNQAGWMDALSFRALSEEVTFPDHWLGRCHLGLDALQRHHFQNTQRYVEDVEQQRKQPSPAEHNVLIRNAVDTRSSKSELFPGLEKRCAAMVIGGRSSVGSISSRTHRQDHARLVARGQRTAAGLLNHLAMACAESPAVTRRGNVNHASEKHRRPLILAVIDQYCREFRSHYERDQWRRWLG</sequence>
<feature type="domain" description="SWIM-type" evidence="3">
    <location>
        <begin position="117"/>
        <end position="156"/>
    </location>
</feature>
<dbReference type="InParanoid" id="Q7US46"/>
<organism evidence="4 5">
    <name type="scientific">Rhodopirellula baltica (strain DSM 10527 / NCIMB 13988 / SH1)</name>
    <dbReference type="NCBI Taxonomy" id="243090"/>
    <lineage>
        <taxon>Bacteria</taxon>
        <taxon>Pseudomonadati</taxon>
        <taxon>Planctomycetota</taxon>
        <taxon>Planctomycetia</taxon>
        <taxon>Pirellulales</taxon>
        <taxon>Pirellulaceae</taxon>
        <taxon>Rhodopirellula</taxon>
    </lineage>
</organism>
<dbReference type="EMBL" id="BX294140">
    <property type="protein sequence ID" value="CAD73951.1"/>
    <property type="molecule type" value="Genomic_DNA"/>
</dbReference>
<evidence type="ECO:0000259" key="3">
    <source>
        <dbReference type="PROSITE" id="PS50966"/>
    </source>
</evidence>
<keyword evidence="1" id="KW-0862">Zinc</keyword>
<name>Q7US46_RHOBA</name>
<dbReference type="AlphaFoldDB" id="Q7US46"/>
<dbReference type="HOGENOM" id="CLU_032968_0_0_0"/>
<keyword evidence="5" id="KW-1185">Reference proteome</keyword>
<accession>Q7US46</accession>